<dbReference type="Gene3D" id="3.40.50.150">
    <property type="entry name" value="Vaccinia Virus protein VP39"/>
    <property type="match status" value="1"/>
</dbReference>
<evidence type="ECO:0000313" key="2">
    <source>
        <dbReference type="Proteomes" id="UP000548978"/>
    </source>
</evidence>
<dbReference type="InterPro" id="IPR029063">
    <property type="entry name" value="SAM-dependent_MTases_sf"/>
</dbReference>
<keyword evidence="2" id="KW-1185">Reference proteome</keyword>
<dbReference type="SUPFAM" id="SSF53335">
    <property type="entry name" value="S-adenosyl-L-methionine-dependent methyltransferases"/>
    <property type="match status" value="1"/>
</dbReference>
<reference evidence="1 2" key="1">
    <citation type="submission" date="2020-08" db="EMBL/GenBank/DDBJ databases">
        <title>Genomic Encyclopedia of Type Strains, Phase IV (KMG-IV): sequencing the most valuable type-strain genomes for metagenomic binning, comparative biology and taxonomic classification.</title>
        <authorList>
            <person name="Goeker M."/>
        </authorList>
    </citation>
    <scope>NUCLEOTIDE SEQUENCE [LARGE SCALE GENOMIC DNA]</scope>
    <source>
        <strain evidence="1 2">DSM 24448</strain>
    </source>
</reference>
<gene>
    <name evidence="1" type="ORF">FHS65_000928</name>
</gene>
<protein>
    <recommendedName>
        <fullName evidence="3">Class I SAM-dependent methyltransferase</fullName>
    </recommendedName>
</protein>
<sequence>MDDRDIALAALGNRVALLERQVEALAALHLPDERHWRGGPPVRSDRKPGRGVFRTSPACRQSHFDTGWFSYWCEQLGAYPGYHRKLWELVLICQALHERKLLRRGARGLGFGVGREPLSACFAARGCHITATDQAADEAVDTGWADSGQHAVGKAALMRPDLCPTDVFDRSVEFRAVDMNAIPDDLVDFDFCWSACALEHLGSLKAGMDFIERSLGTLAPGGVAVHTTELNLTSDIETLSEGGTVLYRPRDLHALVGHQAGGHRVMPLDLSAGNGPVDRYIDIPPYRNDPHLRLSVAGFVTTSVGLIIQKAGQP</sequence>
<dbReference type="EMBL" id="JACIJB010000002">
    <property type="protein sequence ID" value="MBB5660188.1"/>
    <property type="molecule type" value="Genomic_DNA"/>
</dbReference>
<evidence type="ECO:0000313" key="1">
    <source>
        <dbReference type="EMBL" id="MBB5660188.1"/>
    </source>
</evidence>
<dbReference type="RefSeq" id="WP_164461964.1">
    <property type="nucleotide sequence ID" value="NZ_JACIJB010000002.1"/>
</dbReference>
<accession>A0A7W9E6Q3</accession>
<dbReference type="Proteomes" id="UP000548978">
    <property type="component" value="Unassembled WGS sequence"/>
</dbReference>
<dbReference type="AlphaFoldDB" id="A0A7W9E6Q3"/>
<comment type="caution">
    <text evidence="1">The sequence shown here is derived from an EMBL/GenBank/DDBJ whole genome shotgun (WGS) entry which is preliminary data.</text>
</comment>
<organism evidence="1 2">
    <name type="scientific">Brevundimonas halotolerans</name>
    <dbReference type="NCBI Taxonomy" id="69670"/>
    <lineage>
        <taxon>Bacteria</taxon>
        <taxon>Pseudomonadati</taxon>
        <taxon>Pseudomonadota</taxon>
        <taxon>Alphaproteobacteria</taxon>
        <taxon>Caulobacterales</taxon>
        <taxon>Caulobacteraceae</taxon>
        <taxon>Brevundimonas</taxon>
    </lineage>
</organism>
<name>A0A7W9E6Q3_9CAUL</name>
<proteinExistence type="predicted"/>
<evidence type="ECO:0008006" key="3">
    <source>
        <dbReference type="Google" id="ProtNLM"/>
    </source>
</evidence>